<feature type="domain" description="HicB-like antitoxin of toxin-antitoxin system" evidence="1">
    <location>
        <begin position="19"/>
        <end position="90"/>
    </location>
</feature>
<gene>
    <name evidence="2" type="ORF">BMWSH_p305</name>
</gene>
<evidence type="ECO:0000259" key="1">
    <source>
        <dbReference type="Pfam" id="PF15919"/>
    </source>
</evidence>
<keyword evidence="2" id="KW-0614">Plasmid</keyword>
<dbReference type="RefSeq" id="WP_014462160.1">
    <property type="nucleotide sequence ID" value="NC_017141.1"/>
</dbReference>
<dbReference type="PANTHER" id="PTHR34504:SF2">
    <property type="entry name" value="UPF0150 PROTEIN SSL0259"/>
    <property type="match status" value="1"/>
</dbReference>
<dbReference type="Proteomes" id="UP000001283">
    <property type="component" value="Plasmid WSH-002_p3"/>
</dbReference>
<dbReference type="KEGG" id="bmh:BMWSH_p305"/>
<dbReference type="InterPro" id="IPR035069">
    <property type="entry name" value="TTHA1013/TTHA0281-like"/>
</dbReference>
<dbReference type="Pfam" id="PF15919">
    <property type="entry name" value="HicB_lk_antitox"/>
    <property type="match status" value="1"/>
</dbReference>
<dbReference type="PANTHER" id="PTHR34504">
    <property type="entry name" value="ANTITOXIN HICB"/>
    <property type="match status" value="1"/>
</dbReference>
<sequence length="101" mass="11193">MAIHKFYSVMNKETTEGEIGFIVAFPDLENCFTQGDDLKEAIEMAEDVLALMLTVMEDDGKVIPAPSFAKDIVVPEGASLVLIEVDTDKYRVDYKDSVVSE</sequence>
<proteinExistence type="predicted"/>
<evidence type="ECO:0000313" key="3">
    <source>
        <dbReference type="Proteomes" id="UP000001283"/>
    </source>
</evidence>
<geneLocation type="plasmid" evidence="2 3">
    <name>WSH-002_p3</name>
</geneLocation>
<dbReference type="EMBL" id="CP003020">
    <property type="protein sequence ID" value="AEN92149.1"/>
    <property type="molecule type" value="Genomic_DNA"/>
</dbReference>
<dbReference type="InterPro" id="IPR051404">
    <property type="entry name" value="TA_system_antitoxin"/>
</dbReference>
<dbReference type="AlphaFoldDB" id="A0A8D3X405"/>
<dbReference type="SUPFAM" id="SSF143100">
    <property type="entry name" value="TTHA1013/TTHA0281-like"/>
    <property type="match status" value="1"/>
</dbReference>
<dbReference type="Gene3D" id="3.30.160.250">
    <property type="match status" value="1"/>
</dbReference>
<reference evidence="2 3" key="1">
    <citation type="journal article" date="2011" name="J. Bacteriol.">
        <title>Complete genome sequence of the industrial strain Bacillus megaterium WSH-002.</title>
        <authorList>
            <person name="Liu L."/>
            <person name="Li Y."/>
            <person name="Zhang J."/>
            <person name="Zou W."/>
            <person name="Zhou Z."/>
            <person name="Liu J."/>
            <person name="Li X."/>
            <person name="Wang L."/>
            <person name="Chen J."/>
        </authorList>
    </citation>
    <scope>NUCLEOTIDE SEQUENCE [LARGE SCALE GENOMIC DNA]</scope>
    <source>
        <strain evidence="3">WSH-002</strain>
        <plasmid evidence="2">WSH-002_p3</plasmid>
    </source>
</reference>
<protein>
    <submittedName>
        <fullName evidence="2">Toxin-antitoxin system, antitoxin component, HicB family protein</fullName>
    </submittedName>
</protein>
<dbReference type="InterPro" id="IPR031807">
    <property type="entry name" value="HicB-like"/>
</dbReference>
<evidence type="ECO:0000313" key="2">
    <source>
        <dbReference type="EMBL" id="AEN92149.1"/>
    </source>
</evidence>
<name>A0A8D3X405_PRIMW</name>
<accession>A0A8D3X405</accession>
<organism evidence="2 3">
    <name type="scientific">Priestia megaterium (strain WSH-002)</name>
    <name type="common">Bacillus megaterium</name>
    <dbReference type="NCBI Taxonomy" id="1006007"/>
    <lineage>
        <taxon>Bacteria</taxon>
        <taxon>Bacillati</taxon>
        <taxon>Bacillota</taxon>
        <taxon>Bacilli</taxon>
        <taxon>Bacillales</taxon>
        <taxon>Bacillaceae</taxon>
        <taxon>Priestia</taxon>
    </lineage>
</organism>